<reference evidence="4 5" key="1">
    <citation type="submission" date="2019-01" db="EMBL/GenBank/DDBJ databases">
        <authorList>
            <person name="Li J."/>
        </authorList>
    </citation>
    <scope>NUCLEOTIDE SEQUENCE [LARGE SCALE GENOMIC DNA]</scope>
    <source>
        <strain evidence="4 5">CCUG 35506</strain>
    </source>
</reference>
<evidence type="ECO:0000256" key="1">
    <source>
        <dbReference type="SAM" id="MobiDB-lite"/>
    </source>
</evidence>
<sequence>MKHFRLVLTSLALLGITALALPTAAAAEEGETESPVTWAMSPADAAGPDGRSWVELELDPGATVTEHLAVRNFGDREITFAITAADGYFTPTGRFNMLPSDATSVDAGTWISVDDQVTVAPGGTAVLPFTVEVPDDATPGDHAAGIAASIYTESAGEGAGLGVESRVGFRVMTRVTGAVEPGLAVTTSPDYVTSWNPFEPGRVEFAYVLENTGNVRLSVSGSVEHGGATFPAPDSEQAQPIELLPGDRRTLTIQVPDVWPTGVVTLPLTITQAVITPDGEASQLDPVEQDVTVWAIPWPQIVIVLALALMITGLFWGRRRRTKQIEQLVDQAREAGRREAEQTVDTEADGPVPESQR</sequence>
<keyword evidence="3" id="KW-0732">Signal</keyword>
<keyword evidence="2" id="KW-0472">Membrane</keyword>
<feature type="signal peptide" evidence="3">
    <location>
        <begin position="1"/>
        <end position="20"/>
    </location>
</feature>
<keyword evidence="2" id="KW-0812">Transmembrane</keyword>
<dbReference type="AlphaFoldDB" id="A0A4Q2JPS3"/>
<feature type="transmembrane region" description="Helical" evidence="2">
    <location>
        <begin position="298"/>
        <end position="317"/>
    </location>
</feature>
<dbReference type="RefSeq" id="WP_129231156.1">
    <property type="nucleotide sequence ID" value="NZ_SDPO01000002.1"/>
</dbReference>
<evidence type="ECO:0000313" key="5">
    <source>
        <dbReference type="Proteomes" id="UP000292935"/>
    </source>
</evidence>
<feature type="chain" id="PRO_5039663136" evidence="3">
    <location>
        <begin position="21"/>
        <end position="357"/>
    </location>
</feature>
<dbReference type="EMBL" id="SDPO01000002">
    <property type="protein sequence ID" value="RXZ48876.1"/>
    <property type="molecule type" value="Genomic_DNA"/>
</dbReference>
<dbReference type="OrthoDB" id="4336304at2"/>
<keyword evidence="5" id="KW-1185">Reference proteome</keyword>
<evidence type="ECO:0000313" key="4">
    <source>
        <dbReference type="EMBL" id="RXZ48876.1"/>
    </source>
</evidence>
<protein>
    <submittedName>
        <fullName evidence="4">DUF916 domain-containing protein</fullName>
    </submittedName>
</protein>
<proteinExistence type="predicted"/>
<name>A0A4Q2JPS3_9MICO</name>
<organism evidence="4 5">
    <name type="scientific">Agromyces fucosus</name>
    <dbReference type="NCBI Taxonomy" id="41985"/>
    <lineage>
        <taxon>Bacteria</taxon>
        <taxon>Bacillati</taxon>
        <taxon>Actinomycetota</taxon>
        <taxon>Actinomycetes</taxon>
        <taxon>Micrococcales</taxon>
        <taxon>Microbacteriaceae</taxon>
        <taxon>Agromyces</taxon>
    </lineage>
</organism>
<evidence type="ECO:0000256" key="3">
    <source>
        <dbReference type="SAM" id="SignalP"/>
    </source>
</evidence>
<gene>
    <name evidence="4" type="ORF">ESP57_07820</name>
</gene>
<feature type="region of interest" description="Disordered" evidence="1">
    <location>
        <begin position="332"/>
        <end position="357"/>
    </location>
</feature>
<accession>A0A4Q2JPS3</accession>
<dbReference type="Proteomes" id="UP000292935">
    <property type="component" value="Unassembled WGS sequence"/>
</dbReference>
<keyword evidence="2" id="KW-1133">Transmembrane helix</keyword>
<comment type="caution">
    <text evidence="4">The sequence shown here is derived from an EMBL/GenBank/DDBJ whole genome shotgun (WGS) entry which is preliminary data.</text>
</comment>
<evidence type="ECO:0000256" key="2">
    <source>
        <dbReference type="SAM" id="Phobius"/>
    </source>
</evidence>
<feature type="compositionally biased region" description="Basic and acidic residues" evidence="1">
    <location>
        <begin position="332"/>
        <end position="341"/>
    </location>
</feature>